<feature type="transmembrane region" description="Helical" evidence="1">
    <location>
        <begin position="43"/>
        <end position="62"/>
    </location>
</feature>
<keyword evidence="3" id="KW-1185">Reference proteome</keyword>
<feature type="transmembrane region" description="Helical" evidence="1">
    <location>
        <begin position="16"/>
        <end position="36"/>
    </location>
</feature>
<proteinExistence type="predicted"/>
<keyword evidence="1" id="KW-1133">Transmembrane helix</keyword>
<evidence type="ECO:0000313" key="2">
    <source>
        <dbReference type="EMBL" id="SDX65944.1"/>
    </source>
</evidence>
<dbReference type="EMBL" id="FNPC01000001">
    <property type="protein sequence ID" value="SDX65944.1"/>
    <property type="molecule type" value="Genomic_DNA"/>
</dbReference>
<dbReference type="OrthoDB" id="380024at2157"/>
<dbReference type="RefSeq" id="WP_021072684.1">
    <property type="nucleotide sequence ID" value="NZ_FNPC01000001.1"/>
</dbReference>
<accession>A0A1H3DJX6</accession>
<keyword evidence="1" id="KW-0472">Membrane</keyword>
<dbReference type="Proteomes" id="UP000199079">
    <property type="component" value="Unassembled WGS sequence"/>
</dbReference>
<reference evidence="3" key="1">
    <citation type="submission" date="2016-10" db="EMBL/GenBank/DDBJ databases">
        <authorList>
            <person name="Varghese N."/>
            <person name="Submissions S."/>
        </authorList>
    </citation>
    <scope>NUCLEOTIDE SEQUENCE [LARGE SCALE GENOMIC DNA]</scope>
    <source>
        <strain evidence="3">DC30,IBRC 10041,KCTC 4046</strain>
    </source>
</reference>
<sequence length="81" mass="8488">MVDSTPEAEDDAGARWLKALFVLVVTASAGGVALVGDATTGQLLAALGGGFLVSLVLLWYVVRTAGEFTPSRRRGRGGRRR</sequence>
<keyword evidence="1" id="KW-0812">Transmembrane</keyword>
<evidence type="ECO:0000313" key="3">
    <source>
        <dbReference type="Proteomes" id="UP000199079"/>
    </source>
</evidence>
<dbReference type="GeneID" id="43838164"/>
<evidence type="ECO:0000256" key="1">
    <source>
        <dbReference type="SAM" id="Phobius"/>
    </source>
</evidence>
<dbReference type="AlphaFoldDB" id="A0A1H3DJX6"/>
<protein>
    <submittedName>
        <fullName evidence="2">Uncharacterized protein</fullName>
    </submittedName>
</protein>
<name>A0A1H3DJX6_9EURY</name>
<gene>
    <name evidence="2" type="ORF">SAMN05216564_10116</name>
</gene>
<organism evidence="2 3">
    <name type="scientific">Halopenitus persicus</name>
    <dbReference type="NCBI Taxonomy" id="1048396"/>
    <lineage>
        <taxon>Archaea</taxon>
        <taxon>Methanobacteriati</taxon>
        <taxon>Methanobacteriota</taxon>
        <taxon>Stenosarchaea group</taxon>
        <taxon>Halobacteria</taxon>
        <taxon>Halobacteriales</taxon>
        <taxon>Haloferacaceae</taxon>
        <taxon>Halopenitus</taxon>
    </lineage>
</organism>